<dbReference type="SUPFAM" id="SSF56801">
    <property type="entry name" value="Acetyl-CoA synthetase-like"/>
    <property type="match status" value="1"/>
</dbReference>
<dbReference type="InterPro" id="IPR000873">
    <property type="entry name" value="AMP-dep_synth/lig_dom"/>
</dbReference>
<gene>
    <name evidence="3" type="ORF">SAMN02745724_03453</name>
</gene>
<dbReference type="InterPro" id="IPR042099">
    <property type="entry name" value="ANL_N_sf"/>
</dbReference>
<dbReference type="Proteomes" id="UP000198862">
    <property type="component" value="Unassembled WGS sequence"/>
</dbReference>
<protein>
    <submittedName>
        <fullName evidence="3">Acyl-CoA ligase (AMP-forming), exosortase A-associated</fullName>
    </submittedName>
</protein>
<dbReference type="Gene3D" id="3.30.300.30">
    <property type="match status" value="1"/>
</dbReference>
<evidence type="ECO:0000259" key="2">
    <source>
        <dbReference type="Pfam" id="PF13193"/>
    </source>
</evidence>
<organism evidence="3 4">
    <name type="scientific">Pseudoalteromonas denitrificans DSM 6059</name>
    <dbReference type="NCBI Taxonomy" id="1123010"/>
    <lineage>
        <taxon>Bacteria</taxon>
        <taxon>Pseudomonadati</taxon>
        <taxon>Pseudomonadota</taxon>
        <taxon>Gammaproteobacteria</taxon>
        <taxon>Alteromonadales</taxon>
        <taxon>Pseudoalteromonadaceae</taxon>
        <taxon>Pseudoalteromonas</taxon>
    </lineage>
</organism>
<accession>A0A1I1PU00</accession>
<dbReference type="Gene3D" id="3.40.50.12780">
    <property type="entry name" value="N-terminal domain of ligase-like"/>
    <property type="match status" value="1"/>
</dbReference>
<dbReference type="InterPro" id="IPR017529">
    <property type="entry name" value="AcylCoA_ligase_PEP_1"/>
</dbReference>
<proteinExistence type="predicted"/>
<sequence length="520" mass="57921">MPILLHDLLFKQALKSPESNAIGYKNTWLSYQELSKVCLQASRSFNALGVNKAQRVVVYLPKNLESVISYFAISLSGGIFVPVNPILKAPQVTHIIQDCSGEVLITNTSRLDKLSIEALKTVKSIILIDGKSRTIAGIKVWHWSDFMSIDLDSSGTSPMIDSDIAAIFYTSGSTGNAKGVVLSHLNIVMGAKSVSAYLPCKNTDKMLALQPFSFDYGFSQLTIAFLTGASCYLADYFFINDVFKIIQREQITSLALVPPLWIKLANAYWPSEVGKNIRYFCNTGGKMPASTLAKLRDNMPNAEPYLMYGLTEAFRSCYLPPSEIDSRPNSFGKAIPNAQVMVINEQGEKCAPYENGELVHRGALVSQGYWNDTLKTAERFKPVPNSLSQLPLAEIAVWSGDIVHTDDDGYFYFVSRKDDMIKTSGYRVSPQEVENILNQMPLICEAVVIGVPHEALGQALVAIITTQDPNLTSNSVLKFCTEFLPHYMLPKLIKFSETLPRNSNEKYDRGYWKNEFKNIF</sequence>
<keyword evidence="4" id="KW-1185">Reference proteome</keyword>
<dbReference type="STRING" id="1123010.SAMN02745724_03453"/>
<dbReference type="PANTHER" id="PTHR43767">
    <property type="entry name" value="LONG-CHAIN-FATTY-ACID--COA LIGASE"/>
    <property type="match status" value="1"/>
</dbReference>
<dbReference type="PROSITE" id="PS00455">
    <property type="entry name" value="AMP_BINDING"/>
    <property type="match status" value="1"/>
</dbReference>
<dbReference type="InterPro" id="IPR045851">
    <property type="entry name" value="AMP-bd_C_sf"/>
</dbReference>
<dbReference type="GO" id="GO:0016878">
    <property type="term" value="F:acid-thiol ligase activity"/>
    <property type="evidence" value="ECO:0007669"/>
    <property type="project" value="UniProtKB-ARBA"/>
</dbReference>
<evidence type="ECO:0000259" key="1">
    <source>
        <dbReference type="Pfam" id="PF00501"/>
    </source>
</evidence>
<reference evidence="3 4" key="1">
    <citation type="submission" date="2016-10" db="EMBL/GenBank/DDBJ databases">
        <authorList>
            <person name="de Groot N.N."/>
        </authorList>
    </citation>
    <scope>NUCLEOTIDE SEQUENCE [LARGE SCALE GENOMIC DNA]</scope>
    <source>
        <strain evidence="3 4">DSM 6059</strain>
    </source>
</reference>
<dbReference type="InterPro" id="IPR050237">
    <property type="entry name" value="ATP-dep_AMP-bd_enzyme"/>
</dbReference>
<dbReference type="EMBL" id="FOLO01000032">
    <property type="protein sequence ID" value="SFD09410.1"/>
    <property type="molecule type" value="Genomic_DNA"/>
</dbReference>
<evidence type="ECO:0000313" key="4">
    <source>
        <dbReference type="Proteomes" id="UP000198862"/>
    </source>
</evidence>
<dbReference type="InterPro" id="IPR020845">
    <property type="entry name" value="AMP-binding_CS"/>
</dbReference>
<dbReference type="Pfam" id="PF13193">
    <property type="entry name" value="AMP-binding_C"/>
    <property type="match status" value="1"/>
</dbReference>
<feature type="domain" description="AMP-dependent synthetase/ligase" evidence="1">
    <location>
        <begin position="10"/>
        <end position="370"/>
    </location>
</feature>
<evidence type="ECO:0000313" key="3">
    <source>
        <dbReference type="EMBL" id="SFD09410.1"/>
    </source>
</evidence>
<dbReference type="OrthoDB" id="9803968at2"/>
<name>A0A1I1PU00_9GAMM</name>
<dbReference type="Pfam" id="PF00501">
    <property type="entry name" value="AMP-binding"/>
    <property type="match status" value="1"/>
</dbReference>
<dbReference type="PANTHER" id="PTHR43767:SF1">
    <property type="entry name" value="NONRIBOSOMAL PEPTIDE SYNTHASE PES1 (EUROFUNG)-RELATED"/>
    <property type="match status" value="1"/>
</dbReference>
<feature type="domain" description="AMP-binding enzyme C-terminal" evidence="2">
    <location>
        <begin position="432"/>
        <end position="506"/>
    </location>
</feature>
<dbReference type="NCBIfam" id="TIGR03098">
    <property type="entry name" value="ligase_PEP_1"/>
    <property type="match status" value="1"/>
</dbReference>
<dbReference type="RefSeq" id="WP_091987144.1">
    <property type="nucleotide sequence ID" value="NZ_FOLO01000032.1"/>
</dbReference>
<dbReference type="InterPro" id="IPR025110">
    <property type="entry name" value="AMP-bd_C"/>
</dbReference>
<dbReference type="AlphaFoldDB" id="A0A1I1PU00"/>
<keyword evidence="3" id="KW-0436">Ligase</keyword>